<evidence type="ECO:0000313" key="2">
    <source>
        <dbReference type="Proteomes" id="UP001163046"/>
    </source>
</evidence>
<gene>
    <name evidence="1" type="ORF">OS493_035540</name>
</gene>
<dbReference type="AlphaFoldDB" id="A0A9X0CCB4"/>
<keyword evidence="2" id="KW-1185">Reference proteome</keyword>
<evidence type="ECO:0000313" key="1">
    <source>
        <dbReference type="EMBL" id="KAJ7321148.1"/>
    </source>
</evidence>
<proteinExistence type="predicted"/>
<name>A0A9X0CCB4_9CNID</name>
<organism evidence="1 2">
    <name type="scientific">Desmophyllum pertusum</name>
    <dbReference type="NCBI Taxonomy" id="174260"/>
    <lineage>
        <taxon>Eukaryota</taxon>
        <taxon>Metazoa</taxon>
        <taxon>Cnidaria</taxon>
        <taxon>Anthozoa</taxon>
        <taxon>Hexacorallia</taxon>
        <taxon>Scleractinia</taxon>
        <taxon>Caryophylliina</taxon>
        <taxon>Caryophylliidae</taxon>
        <taxon>Desmophyllum</taxon>
    </lineage>
</organism>
<dbReference type="SUPFAM" id="SSF57850">
    <property type="entry name" value="RING/U-box"/>
    <property type="match status" value="1"/>
</dbReference>
<sequence length="265" mass="30731">MAGRQSKRLRLEAPEITQQSYECFICHGQSYTCESNTIRLPCCNNFLHRRCQARWEVAHTTCGLCHQTLPQPPPPLPIENRAIFYRIGDGDQRVDHVPPPRQIAIDGNHRIGIDAIDFQANQRRIQQNVLGMTREAIIARLRTLLSNNELEEHLQQCRTNDLLTFRIDIQQAKSIADSLIDFLDPWEEEDEPIRPNCIMGVDLHVTGPPDALDRVNDDFNCFLVYLLSGESYPLTDIDYRSWAPEWEEPQSDIPFYFPSDFIFYE</sequence>
<dbReference type="EMBL" id="MU827831">
    <property type="protein sequence ID" value="KAJ7321148.1"/>
    <property type="molecule type" value="Genomic_DNA"/>
</dbReference>
<protein>
    <recommendedName>
        <fullName evidence="3">RING-type domain-containing protein</fullName>
    </recommendedName>
</protein>
<accession>A0A9X0CCB4</accession>
<dbReference type="Proteomes" id="UP001163046">
    <property type="component" value="Unassembled WGS sequence"/>
</dbReference>
<comment type="caution">
    <text evidence="1">The sequence shown here is derived from an EMBL/GenBank/DDBJ whole genome shotgun (WGS) entry which is preliminary data.</text>
</comment>
<reference evidence="1" key="1">
    <citation type="submission" date="2023-01" db="EMBL/GenBank/DDBJ databases">
        <title>Genome assembly of the deep-sea coral Lophelia pertusa.</title>
        <authorList>
            <person name="Herrera S."/>
            <person name="Cordes E."/>
        </authorList>
    </citation>
    <scope>NUCLEOTIDE SEQUENCE</scope>
    <source>
        <strain evidence="1">USNM1676648</strain>
        <tissue evidence="1">Polyp</tissue>
    </source>
</reference>
<evidence type="ECO:0008006" key="3">
    <source>
        <dbReference type="Google" id="ProtNLM"/>
    </source>
</evidence>